<dbReference type="EMBL" id="LAZR01065664">
    <property type="protein sequence ID" value="KKK55084.1"/>
    <property type="molecule type" value="Genomic_DNA"/>
</dbReference>
<proteinExistence type="predicted"/>
<organism evidence="1">
    <name type="scientific">marine sediment metagenome</name>
    <dbReference type="NCBI Taxonomy" id="412755"/>
    <lineage>
        <taxon>unclassified sequences</taxon>
        <taxon>metagenomes</taxon>
        <taxon>ecological metagenomes</taxon>
    </lineage>
</organism>
<feature type="non-terminal residue" evidence="1">
    <location>
        <position position="1"/>
    </location>
</feature>
<accession>A0A0F8YLN4</accession>
<gene>
    <name evidence="1" type="ORF">LCGC14_3078140</name>
</gene>
<evidence type="ECO:0000313" key="1">
    <source>
        <dbReference type="EMBL" id="KKK55084.1"/>
    </source>
</evidence>
<dbReference type="AlphaFoldDB" id="A0A0F8YLN4"/>
<protein>
    <submittedName>
        <fullName evidence="1">Uncharacterized protein</fullName>
    </submittedName>
</protein>
<comment type="caution">
    <text evidence="1">The sequence shown here is derived from an EMBL/GenBank/DDBJ whole genome shotgun (WGS) entry which is preliminary data.</text>
</comment>
<sequence length="238" mass="25700">PASRSVFTAVPTATPWVGCRPLRSRPVGCVVRRLTALRLSGGAFPPAGLVIIWQGVFPWRISWRFLAFLGCLALPSVCSPRTARFPGSSVSVALPVSSGSPGLSVAPAVVFSRVRSVGSVGPSSPLPSVPVIRGFAHDHHLPLMRRRHTSPIRLRCLPRRMPGLRHGRPLTRRTPRHSPLGGAPMQRICAWCGKHMGFKPGKGTTHGICPPCAQSVRDQIRWPDPDPVSGHAPETPLY</sequence>
<name>A0A0F8YLN4_9ZZZZ</name>
<reference evidence="1" key="1">
    <citation type="journal article" date="2015" name="Nature">
        <title>Complex archaea that bridge the gap between prokaryotes and eukaryotes.</title>
        <authorList>
            <person name="Spang A."/>
            <person name="Saw J.H."/>
            <person name="Jorgensen S.L."/>
            <person name="Zaremba-Niedzwiedzka K."/>
            <person name="Martijn J."/>
            <person name="Lind A.E."/>
            <person name="van Eijk R."/>
            <person name="Schleper C."/>
            <person name="Guy L."/>
            <person name="Ettema T.J."/>
        </authorList>
    </citation>
    <scope>NUCLEOTIDE SEQUENCE</scope>
</reference>